<evidence type="ECO:0000256" key="7">
    <source>
        <dbReference type="ARBA" id="ARBA00022962"/>
    </source>
</evidence>
<dbReference type="Gene3D" id="3.40.50.880">
    <property type="match status" value="1"/>
</dbReference>
<keyword evidence="5" id="KW-0547">Nucleotide-binding</keyword>
<organism evidence="11 12">
    <name type="scientific">Pseudodesulfovibrio hydrargyri</name>
    <dbReference type="NCBI Taxonomy" id="2125990"/>
    <lineage>
        <taxon>Bacteria</taxon>
        <taxon>Pseudomonadati</taxon>
        <taxon>Thermodesulfobacteriota</taxon>
        <taxon>Desulfovibrionia</taxon>
        <taxon>Desulfovibrionales</taxon>
        <taxon>Desulfovibrionaceae</taxon>
    </lineage>
</organism>
<dbReference type="EC" id="6.3.4.2" evidence="3"/>
<comment type="caution">
    <text evidence="11">The sequence shown here is derived from an EMBL/GenBank/DDBJ whole genome shotgun (WGS) entry which is preliminary data.</text>
</comment>
<evidence type="ECO:0000256" key="8">
    <source>
        <dbReference type="ARBA" id="ARBA00022975"/>
    </source>
</evidence>
<comment type="pathway">
    <text evidence="1">Pyrimidine metabolism; CTP biosynthesis via de novo pathway; CTP from UDP: step 2/2.</text>
</comment>
<dbReference type="GO" id="GO:0042802">
    <property type="term" value="F:identical protein binding"/>
    <property type="evidence" value="ECO:0007669"/>
    <property type="project" value="TreeGrafter"/>
</dbReference>
<keyword evidence="4 11" id="KW-0436">Ligase</keyword>
<dbReference type="EMBL" id="LKAQ01000004">
    <property type="protein sequence ID" value="OIQ51062.1"/>
    <property type="molecule type" value="Genomic_DNA"/>
</dbReference>
<dbReference type="InterPro" id="IPR017926">
    <property type="entry name" value="GATASE"/>
</dbReference>
<dbReference type="PANTHER" id="PTHR11550">
    <property type="entry name" value="CTP SYNTHASE"/>
    <property type="match status" value="1"/>
</dbReference>
<evidence type="ECO:0000256" key="9">
    <source>
        <dbReference type="ARBA" id="ARBA00047781"/>
    </source>
</evidence>
<evidence type="ECO:0000313" key="11">
    <source>
        <dbReference type="EMBL" id="OIQ51062.1"/>
    </source>
</evidence>
<keyword evidence="6" id="KW-0067">ATP-binding</keyword>
<dbReference type="InterPro" id="IPR004468">
    <property type="entry name" value="CTP_synthase"/>
</dbReference>
<evidence type="ECO:0000256" key="5">
    <source>
        <dbReference type="ARBA" id="ARBA00022741"/>
    </source>
</evidence>
<dbReference type="GO" id="GO:0019856">
    <property type="term" value="P:pyrimidine nucleobase biosynthetic process"/>
    <property type="evidence" value="ECO:0007669"/>
    <property type="project" value="TreeGrafter"/>
</dbReference>
<protein>
    <recommendedName>
        <fullName evidence="3">CTP synthase (glutamine hydrolyzing)</fullName>
        <ecNumber evidence="3">6.3.4.2</ecNumber>
    </recommendedName>
</protein>
<comment type="similarity">
    <text evidence="2">Belongs to the CTP synthase family.</text>
</comment>
<keyword evidence="8" id="KW-0665">Pyrimidine biosynthesis</keyword>
<evidence type="ECO:0000256" key="3">
    <source>
        <dbReference type="ARBA" id="ARBA00012291"/>
    </source>
</evidence>
<evidence type="ECO:0000313" key="12">
    <source>
        <dbReference type="Proteomes" id="UP000181901"/>
    </source>
</evidence>
<dbReference type="NCBIfam" id="NF004836">
    <property type="entry name" value="PRK06186.1"/>
    <property type="match status" value="1"/>
</dbReference>
<dbReference type="Proteomes" id="UP000181901">
    <property type="component" value="Unassembled WGS sequence"/>
</dbReference>
<dbReference type="UniPathway" id="UPA00159">
    <property type="reaction ID" value="UER00277"/>
</dbReference>
<gene>
    <name evidence="11" type="primary">pyrG_2</name>
    <name evidence="11" type="ORF">BerOc1_03007</name>
</gene>
<evidence type="ECO:0000256" key="1">
    <source>
        <dbReference type="ARBA" id="ARBA00005171"/>
    </source>
</evidence>
<dbReference type="AlphaFoldDB" id="A0A1J5MX10"/>
<accession>A0A1J5MX10</accession>
<comment type="catalytic activity">
    <reaction evidence="9">
        <text>UTP + L-glutamine + ATP + H2O = CTP + L-glutamate + ADP + phosphate + 2 H(+)</text>
        <dbReference type="Rhea" id="RHEA:26426"/>
        <dbReference type="ChEBI" id="CHEBI:15377"/>
        <dbReference type="ChEBI" id="CHEBI:15378"/>
        <dbReference type="ChEBI" id="CHEBI:29985"/>
        <dbReference type="ChEBI" id="CHEBI:30616"/>
        <dbReference type="ChEBI" id="CHEBI:37563"/>
        <dbReference type="ChEBI" id="CHEBI:43474"/>
        <dbReference type="ChEBI" id="CHEBI:46398"/>
        <dbReference type="ChEBI" id="CHEBI:58359"/>
        <dbReference type="ChEBI" id="CHEBI:456216"/>
        <dbReference type="EC" id="6.3.4.2"/>
    </reaction>
</comment>
<dbReference type="InterPro" id="IPR029062">
    <property type="entry name" value="Class_I_gatase-like"/>
</dbReference>
<evidence type="ECO:0000256" key="4">
    <source>
        <dbReference type="ARBA" id="ARBA00022598"/>
    </source>
</evidence>
<dbReference type="GO" id="GO:0005829">
    <property type="term" value="C:cytosol"/>
    <property type="evidence" value="ECO:0007669"/>
    <property type="project" value="TreeGrafter"/>
</dbReference>
<keyword evidence="7" id="KW-0315">Glutamine amidotransferase</keyword>
<dbReference type="SUPFAM" id="SSF52317">
    <property type="entry name" value="Class I glutamine amidotransferase-like"/>
    <property type="match status" value="1"/>
</dbReference>
<name>A0A1J5MX10_9BACT</name>
<dbReference type="RefSeq" id="WP_084641615.1">
    <property type="nucleotide sequence ID" value="NZ_LKAQ01000004.1"/>
</dbReference>
<evidence type="ECO:0000259" key="10">
    <source>
        <dbReference type="Pfam" id="PF00117"/>
    </source>
</evidence>
<evidence type="ECO:0000256" key="2">
    <source>
        <dbReference type="ARBA" id="ARBA00007533"/>
    </source>
</evidence>
<evidence type="ECO:0000256" key="6">
    <source>
        <dbReference type="ARBA" id="ARBA00022840"/>
    </source>
</evidence>
<dbReference type="GO" id="GO:0003883">
    <property type="term" value="F:CTP synthase activity"/>
    <property type="evidence" value="ECO:0007669"/>
    <property type="project" value="UniProtKB-EC"/>
</dbReference>
<reference evidence="11 12" key="1">
    <citation type="submission" date="2015-09" db="EMBL/GenBank/DDBJ databases">
        <title>Genome of Desulfovibrio dechloracetivorans BerOc1, a mercury methylating strain isolated from highly hydrocarbons and metals contaminated coastal sediments.</title>
        <authorList>
            <person name="Goni Urriza M."/>
            <person name="Gassie C."/>
            <person name="Bouchez O."/>
            <person name="Klopp C."/>
            <person name="Ranchou-Peyruse A."/>
            <person name="Remy G."/>
        </authorList>
    </citation>
    <scope>NUCLEOTIDE SEQUENCE [LARGE SCALE GENOMIC DNA]</scope>
    <source>
        <strain evidence="11 12">BerOc1</strain>
    </source>
</reference>
<dbReference type="Pfam" id="PF00117">
    <property type="entry name" value="GATase"/>
    <property type="match status" value="1"/>
</dbReference>
<keyword evidence="12" id="KW-1185">Reference proteome</keyword>
<dbReference type="PANTHER" id="PTHR11550:SF0">
    <property type="entry name" value="CTP SYNTHASE-RELATED"/>
    <property type="match status" value="1"/>
</dbReference>
<dbReference type="GO" id="GO:0005524">
    <property type="term" value="F:ATP binding"/>
    <property type="evidence" value="ECO:0007669"/>
    <property type="project" value="UniProtKB-KW"/>
</dbReference>
<dbReference type="GO" id="GO:0044210">
    <property type="term" value="P:'de novo' CTP biosynthetic process"/>
    <property type="evidence" value="ECO:0007669"/>
    <property type="project" value="UniProtKB-UniPathway"/>
</dbReference>
<feature type="domain" description="Glutamine amidotransferase" evidence="10">
    <location>
        <begin position="23"/>
        <end position="223"/>
    </location>
</feature>
<proteinExistence type="inferred from homology"/>
<dbReference type="PROSITE" id="PS51273">
    <property type="entry name" value="GATASE_TYPE_1"/>
    <property type="match status" value="1"/>
</dbReference>
<dbReference type="OrthoDB" id="9801107at2"/>
<sequence>MKKVALIAEYDPSFEPHVATERALRHSADGAGLEIKGDWISTEDLGPELYSEYQGLWIGPGSPYRNMRKTLEVIRYARENDVPLLGTCGGFQHVILEIARNMLGFKEAEHAEYDPYASDLFISELACSLAGREMALSLTQGSRAAALYGSTRTTERYYCNFGVNPAYVEELKKAPIRVSGSDAEGEIRVVEIPAHRFFIATLFVPQARSTRSCPHPLVDGFVKAVSAPLTRFS</sequence>